<evidence type="ECO:0000256" key="12">
    <source>
        <dbReference type="RuleBase" id="RU362049"/>
    </source>
</evidence>
<comment type="similarity">
    <text evidence="3 12">Belongs to the FAD-dependent oxidoreductase 2 family. NadB subfamily.</text>
</comment>
<dbReference type="Pfam" id="PF00890">
    <property type="entry name" value="FAD_binding_2"/>
    <property type="match status" value="1"/>
</dbReference>
<dbReference type="PANTHER" id="PTHR42716">
    <property type="entry name" value="L-ASPARTATE OXIDASE"/>
    <property type="match status" value="1"/>
</dbReference>
<comment type="function">
    <text evidence="12">Catalyzes the oxidation of L-aspartate to iminoaspartate.</text>
</comment>
<comment type="catalytic activity">
    <reaction evidence="9">
        <text>L-aspartate + O2 = iminosuccinate + H2O2</text>
        <dbReference type="Rhea" id="RHEA:25876"/>
        <dbReference type="ChEBI" id="CHEBI:15379"/>
        <dbReference type="ChEBI" id="CHEBI:16240"/>
        <dbReference type="ChEBI" id="CHEBI:29991"/>
        <dbReference type="ChEBI" id="CHEBI:77875"/>
        <dbReference type="EC" id="1.4.3.16"/>
    </reaction>
    <physiologicalReaction direction="left-to-right" evidence="9">
        <dbReference type="Rhea" id="RHEA:25877"/>
    </physiologicalReaction>
</comment>
<dbReference type="PIRSF" id="PIRSF000171">
    <property type="entry name" value="SDHA_APRA_LASPO"/>
    <property type="match status" value="1"/>
</dbReference>
<dbReference type="Proteomes" id="UP000218831">
    <property type="component" value="Unassembled WGS sequence"/>
</dbReference>
<dbReference type="SUPFAM" id="SSF56425">
    <property type="entry name" value="Succinate dehydrogenase/fumarate reductase flavoprotein, catalytic domain"/>
    <property type="match status" value="1"/>
</dbReference>
<evidence type="ECO:0000256" key="9">
    <source>
        <dbReference type="ARBA" id="ARBA00048305"/>
    </source>
</evidence>
<evidence type="ECO:0000256" key="5">
    <source>
        <dbReference type="ARBA" id="ARBA00022630"/>
    </source>
</evidence>
<dbReference type="AlphaFoldDB" id="A0A2A2G7Z6"/>
<evidence type="ECO:0000256" key="8">
    <source>
        <dbReference type="ARBA" id="ARBA00023002"/>
    </source>
</evidence>
<keyword evidence="5 12" id="KW-0285">Flavoprotein</keyword>
<dbReference type="PANTHER" id="PTHR42716:SF2">
    <property type="entry name" value="L-ASPARTATE OXIDASE, CHLOROPLASTIC"/>
    <property type="match status" value="1"/>
</dbReference>
<keyword evidence="17" id="KW-1185">Reference proteome</keyword>
<accession>A0A2A2G7Z6</accession>
<keyword evidence="7 12" id="KW-0274">FAD</keyword>
<dbReference type="SUPFAM" id="SSF51905">
    <property type="entry name" value="FAD/NAD(P)-binding domain"/>
    <property type="match status" value="1"/>
</dbReference>
<dbReference type="InterPro" id="IPR027477">
    <property type="entry name" value="Succ_DH/fumarate_Rdtase_cat_sf"/>
</dbReference>
<dbReference type="GO" id="GO:0008734">
    <property type="term" value="F:L-aspartate oxidase activity"/>
    <property type="evidence" value="ECO:0007669"/>
    <property type="project" value="UniProtKB-UniRule"/>
</dbReference>
<evidence type="ECO:0000259" key="14">
    <source>
        <dbReference type="Pfam" id="PF00890"/>
    </source>
</evidence>
<gene>
    <name evidence="16" type="primary">nadB</name>
    <name evidence="16" type="ORF">CK503_13765</name>
</gene>
<evidence type="ECO:0000256" key="11">
    <source>
        <dbReference type="PIRSR" id="PIRSR000171-1"/>
    </source>
</evidence>
<proteinExistence type="inferred from homology"/>
<comment type="cofactor">
    <cofactor evidence="1 12">
        <name>FAD</name>
        <dbReference type="ChEBI" id="CHEBI:57692"/>
    </cofactor>
</comment>
<evidence type="ECO:0000313" key="16">
    <source>
        <dbReference type="EMBL" id="PAU92989.1"/>
    </source>
</evidence>
<dbReference type="Gene3D" id="3.50.50.60">
    <property type="entry name" value="FAD/NAD(P)-binding domain"/>
    <property type="match status" value="1"/>
</dbReference>
<dbReference type="NCBIfam" id="TIGR00551">
    <property type="entry name" value="nadB"/>
    <property type="match status" value="1"/>
</dbReference>
<dbReference type="InterPro" id="IPR003953">
    <property type="entry name" value="FAD-dep_OxRdtase_2_FAD-bd"/>
</dbReference>
<dbReference type="GO" id="GO:0005737">
    <property type="term" value="C:cytoplasm"/>
    <property type="evidence" value="ECO:0007669"/>
    <property type="project" value="UniProtKB-SubCell"/>
</dbReference>
<feature type="active site" description="Proton acceptor" evidence="11">
    <location>
        <position position="278"/>
    </location>
</feature>
<dbReference type="Gene3D" id="1.20.58.100">
    <property type="entry name" value="Fumarate reductase/succinate dehydrogenase flavoprotein-like, C-terminal domain"/>
    <property type="match status" value="1"/>
</dbReference>
<evidence type="ECO:0000256" key="3">
    <source>
        <dbReference type="ARBA" id="ARBA00008562"/>
    </source>
</evidence>
<feature type="coiled-coil region" evidence="13">
    <location>
        <begin position="437"/>
        <end position="464"/>
    </location>
</feature>
<dbReference type="GO" id="GO:0009435">
    <property type="term" value="P:NAD+ biosynthetic process"/>
    <property type="evidence" value="ECO:0007669"/>
    <property type="project" value="UniProtKB-UniPathway"/>
</dbReference>
<keyword evidence="6 12" id="KW-0662">Pyridine nucleotide biosynthesis</keyword>
<sequence length="524" mass="57747">MNSSNTSITDFLIIGSGAAGLHAAWHASKYGNVTLITKSSLEVSSSYWAQGGIAAVLNDQDSYESHKNDTLEAGRGICNQQAVDILVQEGAHRVQELIELGMPFDTKNGSIELGLEGGHSNRRVLHANGAATGKALIEFFTDLVQKQSNIEIIEYAFAYKLCTDGERCTGASAYLYQKKQLLTVQSPVTILATGGYSGLYQRSTNPHTSTGDGLWLGYNAGATLCDLEFVQFHPTAFYAGDEPTFLISEAVRGEGARLYNEIGERFMAEHPRQELAPRDVVSQEIFRQVQHQETGHVYLDVSHLNIDKLRNHFPTLIRRIEEQGIDLQDKGIPVAPAAHYCIGGIETDLHARTSIEGLYACGEVAATGIHGANRLASNSLLECLVFSKRAVDVAKEQDLSGGQQSLSMEFEIDDEQETSFIELQQQVAELLSRYVGIKRSREGLKKALKKLEVLEAQLSTVGKEYYYLRSKGLIQIAKFISRSALAREESRGVHTRSDFPELQTSSVSIHYQKENVENPVSRSI</sequence>
<protein>
    <recommendedName>
        <fullName evidence="4 10">L-aspartate oxidase</fullName>
        <ecNumber evidence="4 10">1.4.3.16</ecNumber>
    </recommendedName>
</protein>
<reference evidence="16 17" key="1">
    <citation type="submission" date="2017-08" db="EMBL/GenBank/DDBJ databases">
        <title>Aliifodinibius alkalisoli sp. nov., isolated from saline alkaline soil.</title>
        <authorList>
            <person name="Liu D."/>
            <person name="Zhang G."/>
        </authorList>
    </citation>
    <scope>NUCLEOTIDE SEQUENCE [LARGE SCALE GENOMIC DNA]</scope>
    <source>
        <strain evidence="16 17">WN023</strain>
    </source>
</reference>
<dbReference type="RefSeq" id="WP_095607409.1">
    <property type="nucleotide sequence ID" value="NZ_NSKE01000011.1"/>
</dbReference>
<dbReference type="UniPathway" id="UPA00253">
    <property type="reaction ID" value="UER00326"/>
</dbReference>
<feature type="domain" description="FAD-dependent oxidoreductase 2 FAD-binding" evidence="14">
    <location>
        <begin position="10"/>
        <end position="380"/>
    </location>
</feature>
<evidence type="ECO:0000256" key="1">
    <source>
        <dbReference type="ARBA" id="ARBA00001974"/>
    </source>
</evidence>
<dbReference type="EMBL" id="NSKE01000011">
    <property type="protein sequence ID" value="PAU92989.1"/>
    <property type="molecule type" value="Genomic_DNA"/>
</dbReference>
<dbReference type="InterPro" id="IPR036188">
    <property type="entry name" value="FAD/NAD-bd_sf"/>
</dbReference>
<organism evidence="16 17">
    <name type="scientific">Fodinibius salipaludis</name>
    <dbReference type="NCBI Taxonomy" id="2032627"/>
    <lineage>
        <taxon>Bacteria</taxon>
        <taxon>Pseudomonadati</taxon>
        <taxon>Balneolota</taxon>
        <taxon>Balneolia</taxon>
        <taxon>Balneolales</taxon>
        <taxon>Balneolaceae</taxon>
        <taxon>Fodinibius</taxon>
    </lineage>
</organism>
<dbReference type="Pfam" id="PF02910">
    <property type="entry name" value="Succ_DH_flav_C"/>
    <property type="match status" value="1"/>
</dbReference>
<evidence type="ECO:0000313" key="17">
    <source>
        <dbReference type="Proteomes" id="UP000218831"/>
    </source>
</evidence>
<dbReference type="PRINTS" id="PR00368">
    <property type="entry name" value="FADPNR"/>
</dbReference>
<evidence type="ECO:0000256" key="7">
    <source>
        <dbReference type="ARBA" id="ARBA00022827"/>
    </source>
</evidence>
<dbReference type="EC" id="1.4.3.16" evidence="4 10"/>
<evidence type="ECO:0000256" key="2">
    <source>
        <dbReference type="ARBA" id="ARBA00004950"/>
    </source>
</evidence>
<dbReference type="PRINTS" id="PR00411">
    <property type="entry name" value="PNDRDTASEI"/>
</dbReference>
<evidence type="ECO:0000256" key="10">
    <source>
        <dbReference type="NCBIfam" id="TIGR00551"/>
    </source>
</evidence>
<dbReference type="SUPFAM" id="SSF46977">
    <property type="entry name" value="Succinate dehydrogenase/fumarate reductase flavoprotein C-terminal domain"/>
    <property type="match status" value="1"/>
</dbReference>
<evidence type="ECO:0000256" key="4">
    <source>
        <dbReference type="ARBA" id="ARBA00012173"/>
    </source>
</evidence>
<comment type="caution">
    <text evidence="16">The sequence shown here is derived from an EMBL/GenBank/DDBJ whole genome shotgun (WGS) entry which is preliminary data.</text>
</comment>
<dbReference type="InterPro" id="IPR015939">
    <property type="entry name" value="Fum_Rdtase/Succ_DH_flav-like_C"/>
</dbReference>
<name>A0A2A2G7Z6_9BACT</name>
<evidence type="ECO:0000256" key="6">
    <source>
        <dbReference type="ARBA" id="ARBA00022642"/>
    </source>
</evidence>
<dbReference type="Gene3D" id="3.90.700.10">
    <property type="entry name" value="Succinate dehydrogenase/fumarate reductase flavoprotein, catalytic domain"/>
    <property type="match status" value="1"/>
</dbReference>
<feature type="domain" description="Fumarate reductase/succinate dehydrogenase flavoprotein-like C-terminal" evidence="15">
    <location>
        <begin position="425"/>
        <end position="501"/>
    </location>
</feature>
<comment type="pathway">
    <text evidence="2 12">Cofactor biosynthesis; NAD(+) biosynthesis; iminoaspartate from L-aspartate (oxidase route): step 1/1.</text>
</comment>
<evidence type="ECO:0000259" key="15">
    <source>
        <dbReference type="Pfam" id="PF02910"/>
    </source>
</evidence>
<keyword evidence="13" id="KW-0175">Coiled coil</keyword>
<dbReference type="InterPro" id="IPR005288">
    <property type="entry name" value="NadB"/>
</dbReference>
<dbReference type="OrthoDB" id="9806724at2"/>
<comment type="subcellular location">
    <subcellularLocation>
        <location evidence="12">Cytoplasm</location>
    </subcellularLocation>
</comment>
<dbReference type="InterPro" id="IPR037099">
    <property type="entry name" value="Fum_R/Succ_DH_flav-like_C_sf"/>
</dbReference>
<keyword evidence="8 12" id="KW-0560">Oxidoreductase</keyword>
<dbReference type="FunFam" id="3.90.700.10:FF:000002">
    <property type="entry name" value="L-aspartate oxidase"/>
    <property type="match status" value="1"/>
</dbReference>
<evidence type="ECO:0000256" key="13">
    <source>
        <dbReference type="SAM" id="Coils"/>
    </source>
</evidence>